<dbReference type="SUPFAM" id="SSF53474">
    <property type="entry name" value="alpha/beta-Hydrolases"/>
    <property type="match status" value="1"/>
</dbReference>
<proteinExistence type="predicted"/>
<dbReference type="AlphaFoldDB" id="A0A8H5Z7R6"/>
<comment type="caution">
    <text evidence="2">The sequence shown here is derived from an EMBL/GenBank/DDBJ whole genome shotgun (WGS) entry which is preliminary data.</text>
</comment>
<dbReference type="Pfam" id="PF00975">
    <property type="entry name" value="Thioesterase"/>
    <property type="match status" value="1"/>
</dbReference>
<dbReference type="InterPro" id="IPR001031">
    <property type="entry name" value="Thioesterase"/>
</dbReference>
<organism evidence="2 3">
    <name type="scientific">Cochliobolus sativus</name>
    <name type="common">Common root rot and spot blotch fungus</name>
    <name type="synonym">Bipolaris sorokiniana</name>
    <dbReference type="NCBI Taxonomy" id="45130"/>
    <lineage>
        <taxon>Eukaryota</taxon>
        <taxon>Fungi</taxon>
        <taxon>Dikarya</taxon>
        <taxon>Ascomycota</taxon>
        <taxon>Pezizomycotina</taxon>
        <taxon>Dothideomycetes</taxon>
        <taxon>Pleosporomycetidae</taxon>
        <taxon>Pleosporales</taxon>
        <taxon>Pleosporineae</taxon>
        <taxon>Pleosporaceae</taxon>
        <taxon>Bipolaris</taxon>
    </lineage>
</organism>
<accession>A0A8H5Z7R6</accession>
<evidence type="ECO:0000313" key="2">
    <source>
        <dbReference type="EMBL" id="KAF5844330.1"/>
    </source>
</evidence>
<sequence>MNNPFLIQQGPKGHIPLFLIHDGGGTIFHYCLLKKLNRVVWGIHNPHFNKDEKWTGGVPEMAKLYTMMLKSVITSGDVIIGGWSLGGCIALEMAHLLQGHTHIHIKGLIMIDSIYPKFRPDALESETYHLEFLNTVPEHIRRSVQRCVDQAIYMLFRWQGPDWSERDIHDGSANCLFKTTGPPPTILIRATEALPSTWKPLDASPEEKLLRWDIYRENPFIRILDVPGHHFSMFESYNNE</sequence>
<dbReference type="EMBL" id="WNKQ01000024">
    <property type="protein sequence ID" value="KAF5844330.1"/>
    <property type="molecule type" value="Genomic_DNA"/>
</dbReference>
<dbReference type="Proteomes" id="UP000624244">
    <property type="component" value="Unassembled WGS sequence"/>
</dbReference>
<dbReference type="InterPro" id="IPR029058">
    <property type="entry name" value="AB_hydrolase_fold"/>
</dbReference>
<feature type="domain" description="Thioesterase" evidence="1">
    <location>
        <begin position="16"/>
        <end position="118"/>
    </location>
</feature>
<protein>
    <recommendedName>
        <fullName evidence="1">Thioesterase domain-containing protein</fullName>
    </recommendedName>
</protein>
<reference evidence="2" key="1">
    <citation type="submission" date="2019-11" db="EMBL/GenBank/DDBJ databases">
        <title>Bipolaris sorokiniana Genome sequencing.</title>
        <authorList>
            <person name="Wang H."/>
        </authorList>
    </citation>
    <scope>NUCLEOTIDE SEQUENCE</scope>
</reference>
<gene>
    <name evidence="2" type="ORF">GGP41_004489</name>
</gene>
<evidence type="ECO:0000259" key="1">
    <source>
        <dbReference type="Pfam" id="PF00975"/>
    </source>
</evidence>
<evidence type="ECO:0000313" key="3">
    <source>
        <dbReference type="Proteomes" id="UP000624244"/>
    </source>
</evidence>
<name>A0A8H5Z7R6_COCSA</name>
<dbReference type="Gene3D" id="3.40.50.1820">
    <property type="entry name" value="alpha/beta hydrolase"/>
    <property type="match status" value="1"/>
</dbReference>